<proteinExistence type="inferred from homology"/>
<dbReference type="InterPro" id="IPR007197">
    <property type="entry name" value="rSAM"/>
</dbReference>
<dbReference type="EMBL" id="UINC01000909">
    <property type="protein sequence ID" value="SUZ63155.1"/>
    <property type="molecule type" value="Genomic_DNA"/>
</dbReference>
<keyword evidence="5" id="KW-0408">Iron</keyword>
<keyword evidence="1" id="KW-0004">4Fe-4S</keyword>
<dbReference type="Pfam" id="PF04055">
    <property type="entry name" value="Radical_SAM"/>
    <property type="match status" value="1"/>
</dbReference>
<dbReference type="GO" id="GO:0046872">
    <property type="term" value="F:metal ion binding"/>
    <property type="evidence" value="ECO:0007669"/>
    <property type="project" value="UniProtKB-KW"/>
</dbReference>
<dbReference type="HAMAP" id="MF_00917">
    <property type="entry name" value="QueE"/>
    <property type="match status" value="1"/>
</dbReference>
<evidence type="ECO:0000256" key="7">
    <source>
        <dbReference type="ARBA" id="ARBA00023239"/>
    </source>
</evidence>
<evidence type="ECO:0000256" key="2">
    <source>
        <dbReference type="ARBA" id="ARBA00022691"/>
    </source>
</evidence>
<feature type="domain" description="Radical SAM core" evidence="8">
    <location>
        <begin position="21"/>
        <end position="217"/>
    </location>
</feature>
<evidence type="ECO:0000259" key="8">
    <source>
        <dbReference type="PROSITE" id="PS51918"/>
    </source>
</evidence>
<name>A0A381P883_9ZZZZ</name>
<organism evidence="9">
    <name type="scientific">marine metagenome</name>
    <dbReference type="NCBI Taxonomy" id="408172"/>
    <lineage>
        <taxon>unclassified sequences</taxon>
        <taxon>metagenomes</taxon>
        <taxon>ecological metagenomes</taxon>
    </lineage>
</organism>
<dbReference type="PANTHER" id="PTHR42836:SF1">
    <property type="entry name" value="7-CARBOXY-7-DEAZAGUANINE SYNTHASE"/>
    <property type="match status" value="1"/>
</dbReference>
<gene>
    <name evidence="9" type="ORF">METZ01_LOCUS16009</name>
</gene>
<protein>
    <recommendedName>
        <fullName evidence="8">Radical SAM core domain-containing protein</fullName>
    </recommendedName>
</protein>
<dbReference type="GO" id="GO:0051539">
    <property type="term" value="F:4 iron, 4 sulfur cluster binding"/>
    <property type="evidence" value="ECO:0007669"/>
    <property type="project" value="UniProtKB-KW"/>
</dbReference>
<dbReference type="InterPro" id="IPR058240">
    <property type="entry name" value="rSAM_sf"/>
</dbReference>
<evidence type="ECO:0000256" key="5">
    <source>
        <dbReference type="ARBA" id="ARBA00023004"/>
    </source>
</evidence>
<dbReference type="SUPFAM" id="SSF102114">
    <property type="entry name" value="Radical SAM enzymes"/>
    <property type="match status" value="1"/>
</dbReference>
<dbReference type="GO" id="GO:0016829">
    <property type="term" value="F:lyase activity"/>
    <property type="evidence" value="ECO:0007669"/>
    <property type="project" value="UniProtKB-KW"/>
</dbReference>
<dbReference type="InterPro" id="IPR024924">
    <property type="entry name" value="7-CO-7-deazaguanine_synth-like"/>
</dbReference>
<dbReference type="PROSITE" id="PS51918">
    <property type="entry name" value="RADICAL_SAM"/>
    <property type="match status" value="1"/>
</dbReference>
<keyword evidence="4" id="KW-0460">Magnesium</keyword>
<reference evidence="9" key="1">
    <citation type="submission" date="2018-05" db="EMBL/GenBank/DDBJ databases">
        <authorList>
            <person name="Lanie J.A."/>
            <person name="Ng W.-L."/>
            <person name="Kazmierczak K.M."/>
            <person name="Andrzejewski T.M."/>
            <person name="Davidsen T.M."/>
            <person name="Wayne K.J."/>
            <person name="Tettelin H."/>
            <person name="Glass J.I."/>
            <person name="Rusch D."/>
            <person name="Podicherti R."/>
            <person name="Tsui H.-C.T."/>
            <person name="Winkler M.E."/>
        </authorList>
    </citation>
    <scope>NUCLEOTIDE SEQUENCE</scope>
</reference>
<dbReference type="AlphaFoldDB" id="A0A381P883"/>
<sequence>MSTSFLRITEIFYSIQGESTWVGTPCTFVRLTGCPLRCAWCDTAYAFDGGKQMSFEEILESVMSYPARIVEVTGGEPLAHPGAFKLIQLLIKQEYTVLVETSGAFDISALDPRAHKIMDLKCPGSGESERNLWSNLDHLTERDEIKFVVQDRSDYEWTRQTIRDQGLDQRLENGSLRALLISPVWGRMDLEALASWILEDELPVRFQLQLHKQIWGAERIGV</sequence>
<dbReference type="InterPro" id="IPR013785">
    <property type="entry name" value="Aldolase_TIM"/>
</dbReference>
<accession>A0A381P883</accession>
<evidence type="ECO:0000256" key="6">
    <source>
        <dbReference type="ARBA" id="ARBA00023014"/>
    </source>
</evidence>
<evidence type="ECO:0000256" key="4">
    <source>
        <dbReference type="ARBA" id="ARBA00022842"/>
    </source>
</evidence>
<keyword evidence="3" id="KW-0479">Metal-binding</keyword>
<keyword evidence="2" id="KW-0949">S-adenosyl-L-methionine</keyword>
<evidence type="ECO:0000313" key="9">
    <source>
        <dbReference type="EMBL" id="SUZ63155.1"/>
    </source>
</evidence>
<dbReference type="PIRSF" id="PIRSF000370">
    <property type="entry name" value="QueE"/>
    <property type="match status" value="1"/>
</dbReference>
<dbReference type="PANTHER" id="PTHR42836">
    <property type="entry name" value="7-CARBOXY-7-DEAZAGUANINE SYNTHASE"/>
    <property type="match status" value="1"/>
</dbReference>
<keyword evidence="7" id="KW-0456">Lyase</keyword>
<evidence type="ECO:0000256" key="1">
    <source>
        <dbReference type="ARBA" id="ARBA00022485"/>
    </source>
</evidence>
<dbReference type="SFLD" id="SFLDS00029">
    <property type="entry name" value="Radical_SAM"/>
    <property type="match status" value="1"/>
</dbReference>
<evidence type="ECO:0000256" key="3">
    <source>
        <dbReference type="ARBA" id="ARBA00022723"/>
    </source>
</evidence>
<dbReference type="Gene3D" id="3.20.20.70">
    <property type="entry name" value="Aldolase class I"/>
    <property type="match status" value="1"/>
</dbReference>
<keyword evidence="6" id="KW-0411">Iron-sulfur</keyword>